<sequence>MRHEREVRQISLEELAQTTRIPLKMLQHLEEDRHDSLPGEVFARGFLKSYARAIGVPEGEAVERWAQHRRPQIAAPAPIAAATITPPERSRRFGIAIALVILLILFTLALSIVLRPRHRDAPVELSHATTVLDAETQRT</sequence>
<dbReference type="Gene3D" id="1.10.260.40">
    <property type="entry name" value="lambda repressor-like DNA-binding domains"/>
    <property type="match status" value="1"/>
</dbReference>
<gene>
    <name evidence="2" type="ORF">DB32_005723</name>
</gene>
<dbReference type="KEGG" id="samy:DB32_005723"/>
<name>A0A0F6SGE9_9BACT</name>
<dbReference type="Proteomes" id="UP000034883">
    <property type="component" value="Chromosome"/>
</dbReference>
<dbReference type="STRING" id="927083.DB32_005723"/>
<evidence type="ECO:0000313" key="3">
    <source>
        <dbReference type="Proteomes" id="UP000034883"/>
    </source>
</evidence>
<keyword evidence="3" id="KW-1185">Reference proteome</keyword>
<dbReference type="PANTHER" id="PTHR34475:SF1">
    <property type="entry name" value="CYTOSKELETON PROTEIN RODZ"/>
    <property type="match status" value="1"/>
</dbReference>
<dbReference type="InterPro" id="IPR010982">
    <property type="entry name" value="Lambda_DNA-bd_dom_sf"/>
</dbReference>
<accession>A0A0F6SGE9</accession>
<dbReference type="GO" id="GO:0003677">
    <property type="term" value="F:DNA binding"/>
    <property type="evidence" value="ECO:0007669"/>
    <property type="project" value="InterPro"/>
</dbReference>
<evidence type="ECO:0000313" key="2">
    <source>
        <dbReference type="EMBL" id="AKF08574.1"/>
    </source>
</evidence>
<dbReference type="AlphaFoldDB" id="A0A0F6SGE9"/>
<dbReference type="InterPro" id="IPR050400">
    <property type="entry name" value="Bact_Cytoskel_RodZ"/>
</dbReference>
<organism evidence="2 3">
    <name type="scientific">Sandaracinus amylolyticus</name>
    <dbReference type="NCBI Taxonomy" id="927083"/>
    <lineage>
        <taxon>Bacteria</taxon>
        <taxon>Pseudomonadati</taxon>
        <taxon>Myxococcota</taxon>
        <taxon>Polyangia</taxon>
        <taxon>Polyangiales</taxon>
        <taxon>Sandaracinaceae</taxon>
        <taxon>Sandaracinus</taxon>
    </lineage>
</organism>
<keyword evidence="1" id="KW-1133">Transmembrane helix</keyword>
<reference evidence="2 3" key="1">
    <citation type="submission" date="2015-03" db="EMBL/GenBank/DDBJ databases">
        <title>Genome assembly of Sandaracinus amylolyticus DSM 53668.</title>
        <authorList>
            <person name="Sharma G."/>
            <person name="Subramanian S."/>
        </authorList>
    </citation>
    <scope>NUCLEOTIDE SEQUENCE [LARGE SCALE GENOMIC DNA]</scope>
    <source>
        <strain evidence="2 3">DSM 53668</strain>
    </source>
</reference>
<dbReference type="PANTHER" id="PTHR34475">
    <property type="match status" value="1"/>
</dbReference>
<dbReference type="EMBL" id="CP011125">
    <property type="protein sequence ID" value="AKF08574.1"/>
    <property type="molecule type" value="Genomic_DNA"/>
</dbReference>
<protein>
    <submittedName>
        <fullName evidence="2">Transcriptional regulator</fullName>
    </submittedName>
</protein>
<evidence type="ECO:0000256" key="1">
    <source>
        <dbReference type="SAM" id="Phobius"/>
    </source>
</evidence>
<dbReference type="Pfam" id="PF13413">
    <property type="entry name" value="HTH_25"/>
    <property type="match status" value="1"/>
</dbReference>
<proteinExistence type="predicted"/>
<dbReference type="RefSeq" id="WP_240481261.1">
    <property type="nucleotide sequence ID" value="NZ_CP011125.1"/>
</dbReference>
<feature type="transmembrane region" description="Helical" evidence="1">
    <location>
        <begin position="93"/>
        <end position="114"/>
    </location>
</feature>
<keyword evidence="1" id="KW-0472">Membrane</keyword>
<keyword evidence="1" id="KW-0812">Transmembrane</keyword>